<protein>
    <submittedName>
        <fullName evidence="2">Cell-division initiation protein</fullName>
    </submittedName>
</protein>
<evidence type="ECO:0000256" key="1">
    <source>
        <dbReference type="SAM" id="Coils"/>
    </source>
</evidence>
<organism evidence="2 3">
    <name type="scientific">Agathobacter ruminis</name>
    <dbReference type="NCBI Taxonomy" id="1712665"/>
    <lineage>
        <taxon>Bacteria</taxon>
        <taxon>Bacillati</taxon>
        <taxon>Bacillota</taxon>
        <taxon>Clostridia</taxon>
        <taxon>Lachnospirales</taxon>
        <taxon>Lachnospiraceae</taxon>
        <taxon>Agathobacter</taxon>
    </lineage>
</organism>
<dbReference type="Proteomes" id="UP000224563">
    <property type="component" value="Unassembled WGS sequence"/>
</dbReference>
<reference evidence="2 3" key="2">
    <citation type="submission" date="2017-10" db="EMBL/GenBank/DDBJ databases">
        <authorList>
            <person name="Banno H."/>
            <person name="Chua N.-H."/>
        </authorList>
    </citation>
    <scope>NUCLEOTIDE SEQUENCE [LARGE SCALE GENOMIC DNA]</scope>
    <source>
        <strain evidence="2 3">JK623</strain>
    </source>
</reference>
<feature type="coiled-coil region" evidence="1">
    <location>
        <begin position="38"/>
        <end position="65"/>
    </location>
</feature>
<dbReference type="AlphaFoldDB" id="A0A2G3DZY0"/>
<dbReference type="Pfam" id="PF04977">
    <property type="entry name" value="DivIC"/>
    <property type="match status" value="1"/>
</dbReference>
<evidence type="ECO:0000313" key="2">
    <source>
        <dbReference type="EMBL" id="PHU36440.1"/>
    </source>
</evidence>
<dbReference type="RefSeq" id="WP_031543692.1">
    <property type="nucleotide sequence ID" value="NZ_JANSWH010000101.1"/>
</dbReference>
<comment type="caution">
    <text evidence="2">The sequence shown here is derived from an EMBL/GenBank/DDBJ whole genome shotgun (WGS) entry which is preliminary data.</text>
</comment>
<proteinExistence type="predicted"/>
<dbReference type="EMBL" id="PDYG01000134">
    <property type="protein sequence ID" value="PHU36440.1"/>
    <property type="molecule type" value="Genomic_DNA"/>
</dbReference>
<dbReference type="InterPro" id="IPR007060">
    <property type="entry name" value="FtsL/DivIC"/>
</dbReference>
<sequence length="98" mass="11461">MTARKHKNRRGEKISIAIIVLLLLVAMNVQVFRLKQKDKSYAEQVDKLQQQLADETERASELKEREAYMQTLQFVEDMAKSKLGLAYENEIIFKESDE</sequence>
<evidence type="ECO:0000313" key="3">
    <source>
        <dbReference type="Proteomes" id="UP000224563"/>
    </source>
</evidence>
<accession>A0A2G3DZY0</accession>
<reference evidence="2 3" key="1">
    <citation type="submission" date="2017-10" db="EMBL/GenBank/DDBJ databases">
        <title>Resolving the taxonomy of Roseburia spp., Eubacterium rectale and Agathobacter spp. through phylogenomic analysis.</title>
        <authorList>
            <person name="Sheridan P.O."/>
            <person name="Walker A.W."/>
            <person name="Duncan S.H."/>
            <person name="Scott K.P."/>
            <person name="Toole P.W.O."/>
            <person name="Luis P."/>
            <person name="Flint H.J."/>
        </authorList>
    </citation>
    <scope>NUCLEOTIDE SEQUENCE [LARGE SCALE GENOMIC DNA]</scope>
    <source>
        <strain evidence="2 3">JK623</strain>
    </source>
</reference>
<gene>
    <name evidence="2" type="ORF">CSX02_12730</name>
</gene>
<keyword evidence="1" id="KW-0175">Coiled coil</keyword>
<keyword evidence="3" id="KW-1185">Reference proteome</keyword>
<name>A0A2G3DZY0_9FIRM</name>